<sequence length="68" mass="6842">MLRVPAPGRTVRVLAEGPCSRDRHAPVVTAGAGGVARVGVPEVAVVSAASLTQALRRALSEAAADRAV</sequence>
<evidence type="ECO:0000313" key="1">
    <source>
        <dbReference type="EMBL" id="GAA3151762.1"/>
    </source>
</evidence>
<organism evidence="1 2">
    <name type="scientific">Streptomyces rameus</name>
    <dbReference type="NCBI Taxonomy" id="68261"/>
    <lineage>
        <taxon>Bacteria</taxon>
        <taxon>Bacillati</taxon>
        <taxon>Actinomycetota</taxon>
        <taxon>Actinomycetes</taxon>
        <taxon>Kitasatosporales</taxon>
        <taxon>Streptomycetaceae</taxon>
        <taxon>Streptomyces</taxon>
    </lineage>
</organism>
<protein>
    <submittedName>
        <fullName evidence="1">Uncharacterized protein</fullName>
    </submittedName>
</protein>
<gene>
    <name evidence="1" type="ORF">GCM10010521_44330</name>
</gene>
<name>A0ABP6NLE4_9ACTN</name>
<accession>A0ABP6NLE4</accession>
<evidence type="ECO:0000313" key="2">
    <source>
        <dbReference type="Proteomes" id="UP001500893"/>
    </source>
</evidence>
<comment type="caution">
    <text evidence="1">The sequence shown here is derived from an EMBL/GenBank/DDBJ whole genome shotgun (WGS) entry which is preliminary data.</text>
</comment>
<dbReference type="Proteomes" id="UP001500893">
    <property type="component" value="Unassembled WGS sequence"/>
</dbReference>
<dbReference type="EMBL" id="BAAAVM010000064">
    <property type="protein sequence ID" value="GAA3151762.1"/>
    <property type="molecule type" value="Genomic_DNA"/>
</dbReference>
<proteinExistence type="predicted"/>
<reference evidence="2" key="1">
    <citation type="journal article" date="2019" name="Int. J. Syst. Evol. Microbiol.">
        <title>The Global Catalogue of Microorganisms (GCM) 10K type strain sequencing project: providing services to taxonomists for standard genome sequencing and annotation.</title>
        <authorList>
            <consortium name="The Broad Institute Genomics Platform"/>
            <consortium name="The Broad Institute Genome Sequencing Center for Infectious Disease"/>
            <person name="Wu L."/>
            <person name="Ma J."/>
        </authorList>
    </citation>
    <scope>NUCLEOTIDE SEQUENCE [LARGE SCALE GENOMIC DNA]</scope>
    <source>
        <strain evidence="2">JCM 11574</strain>
    </source>
</reference>
<keyword evidence="2" id="KW-1185">Reference proteome</keyword>